<comment type="caution">
    <text evidence="2">The sequence shown here is derived from an EMBL/GenBank/DDBJ whole genome shotgun (WGS) entry which is preliminary data.</text>
</comment>
<keyword evidence="3" id="KW-1185">Reference proteome</keyword>
<evidence type="ECO:0000313" key="2">
    <source>
        <dbReference type="EMBL" id="MUN54863.1"/>
    </source>
</evidence>
<dbReference type="Gene3D" id="1.10.10.10">
    <property type="entry name" value="Winged helix-like DNA-binding domain superfamily/Winged helix DNA-binding domain"/>
    <property type="match status" value="1"/>
</dbReference>
<dbReference type="Proteomes" id="UP000462152">
    <property type="component" value="Unassembled WGS sequence"/>
</dbReference>
<dbReference type="EMBL" id="WOGT01000003">
    <property type="protein sequence ID" value="MUN54863.1"/>
    <property type="molecule type" value="Genomic_DNA"/>
</dbReference>
<name>A0A7K1LIJ1_9MICC</name>
<proteinExistence type="predicted"/>
<dbReference type="InterPro" id="IPR036390">
    <property type="entry name" value="WH_DNA-bd_sf"/>
</dbReference>
<dbReference type="PANTHER" id="PTHR33169:SF27">
    <property type="entry name" value="TRANSCRIPTIONAL REGULATOR PADR FAMILY PROTEIN"/>
    <property type="match status" value="1"/>
</dbReference>
<dbReference type="SUPFAM" id="SSF46785">
    <property type="entry name" value="Winged helix' DNA-binding domain"/>
    <property type="match status" value="1"/>
</dbReference>
<evidence type="ECO:0000313" key="3">
    <source>
        <dbReference type="Proteomes" id="UP000462152"/>
    </source>
</evidence>
<reference evidence="2 3" key="1">
    <citation type="submission" date="2019-12" db="EMBL/GenBank/DDBJ databases">
        <authorList>
            <person name="Li J."/>
            <person name="Shi Y."/>
            <person name="Xu G."/>
            <person name="Xiao D."/>
            <person name="Ran X."/>
        </authorList>
    </citation>
    <scope>NUCLEOTIDE SEQUENCE [LARGE SCALE GENOMIC DNA]</scope>
    <source>
        <strain evidence="2 3">JCM 15915</strain>
    </source>
</reference>
<feature type="domain" description="Transcription regulator PadR N-terminal" evidence="1">
    <location>
        <begin position="49"/>
        <end position="124"/>
    </location>
</feature>
<dbReference type="AlphaFoldDB" id="A0A7K1LIJ1"/>
<evidence type="ECO:0000259" key="1">
    <source>
        <dbReference type="Pfam" id="PF03551"/>
    </source>
</evidence>
<dbReference type="InterPro" id="IPR052509">
    <property type="entry name" value="Metal_resp_DNA-bind_regulator"/>
</dbReference>
<dbReference type="Pfam" id="PF03551">
    <property type="entry name" value="PadR"/>
    <property type="match status" value="1"/>
</dbReference>
<accession>A0A7K1LIJ1</accession>
<dbReference type="PANTHER" id="PTHR33169">
    <property type="entry name" value="PADR-FAMILY TRANSCRIPTIONAL REGULATOR"/>
    <property type="match status" value="1"/>
</dbReference>
<dbReference type="InterPro" id="IPR036388">
    <property type="entry name" value="WH-like_DNA-bd_sf"/>
</dbReference>
<sequence length="236" mass="26760">MASTRCDVVILSIAHECSVCEAMFIPRRIIRVEHDSQRRMKLTPLAVTVLGLLRERPMHPYEMAQILKKRGDDHLVRVSPGALYHTVEKLQDHGLVRIDRVEQTNNRPERTIYAVESAGERAAREWVVAELSTVRSEYPVFPVALAVAPKLPWSAVRAAFQQRIAVLRDQVSGRESRLDRARTEGIDEILLLEDTYVLELQAAQINHMQRTIDLVDSGALTWPAQSDRPDAPKEEA</sequence>
<gene>
    <name evidence="2" type="ORF">GMA10_06505</name>
</gene>
<dbReference type="InterPro" id="IPR005149">
    <property type="entry name" value="Tscrpt_reg_PadR_N"/>
</dbReference>
<organism evidence="2 3">
    <name type="scientific">Rothia koreensis</name>
    <dbReference type="NCBI Taxonomy" id="592378"/>
    <lineage>
        <taxon>Bacteria</taxon>
        <taxon>Bacillati</taxon>
        <taxon>Actinomycetota</taxon>
        <taxon>Actinomycetes</taxon>
        <taxon>Micrococcales</taxon>
        <taxon>Micrococcaceae</taxon>
        <taxon>Rothia</taxon>
    </lineage>
</organism>
<protein>
    <submittedName>
        <fullName evidence="2">PadR family transcriptional regulator</fullName>
    </submittedName>
</protein>